<evidence type="ECO:0000313" key="1">
    <source>
        <dbReference type="EMBL" id="ELP65914.1"/>
    </source>
</evidence>
<sequence>MNDIVQLGDQVGLIGDVQGDTRFLHDAVVTPTSRGCNSLVQLGDFGMIWRGTRSEIQSGLWRL</sequence>
<organism evidence="1 2">
    <name type="scientific">Streptomyces turgidiscabies (strain Car8)</name>
    <dbReference type="NCBI Taxonomy" id="698760"/>
    <lineage>
        <taxon>Bacteria</taxon>
        <taxon>Bacillati</taxon>
        <taxon>Actinomycetota</taxon>
        <taxon>Actinomycetes</taxon>
        <taxon>Kitasatosporales</taxon>
        <taxon>Streptomycetaceae</taxon>
        <taxon>Streptomyces</taxon>
    </lineage>
</organism>
<accession>L7F462</accession>
<name>L7F462_STRT8</name>
<dbReference type="Proteomes" id="UP000010931">
    <property type="component" value="Unassembled WGS sequence"/>
</dbReference>
<keyword evidence="2" id="KW-1185">Reference proteome</keyword>
<protein>
    <submittedName>
        <fullName evidence="1">Uncharacterized protein</fullName>
    </submittedName>
</protein>
<dbReference type="GeneID" id="97407303"/>
<dbReference type="RefSeq" id="WP_006378848.1">
    <property type="nucleotide sequence ID" value="NZ_AEJB01000361.1"/>
</dbReference>
<evidence type="ECO:0000313" key="2">
    <source>
        <dbReference type="Proteomes" id="UP000010931"/>
    </source>
</evidence>
<reference evidence="1 2" key="1">
    <citation type="journal article" date="2011" name="Plasmid">
        <title>Streptomyces turgidiscabies Car8 contains a modular pathogenicity island that shares virulence genes with other actinobacterial plant pathogens.</title>
        <authorList>
            <person name="Huguet-Tapia J.C."/>
            <person name="Badger J.H."/>
            <person name="Loria R."/>
            <person name="Pettis G.S."/>
        </authorList>
    </citation>
    <scope>NUCLEOTIDE SEQUENCE [LARGE SCALE GENOMIC DNA]</scope>
    <source>
        <strain evidence="1 2">Car8</strain>
    </source>
</reference>
<gene>
    <name evidence="1" type="ORF">STRTUCAR8_01625</name>
</gene>
<dbReference type="EMBL" id="AEJB01000361">
    <property type="protein sequence ID" value="ELP65914.1"/>
    <property type="molecule type" value="Genomic_DNA"/>
</dbReference>
<proteinExistence type="predicted"/>
<dbReference type="AlphaFoldDB" id="L7F462"/>
<comment type="caution">
    <text evidence="1">The sequence shown here is derived from an EMBL/GenBank/DDBJ whole genome shotgun (WGS) entry which is preliminary data.</text>
</comment>